<dbReference type="AlphaFoldDB" id="A0A9X1B3F8"/>
<evidence type="ECO:0000259" key="1">
    <source>
        <dbReference type="Pfam" id="PF18480"/>
    </source>
</evidence>
<dbReference type="InterPro" id="IPR041049">
    <property type="entry name" value="DUF5615"/>
</dbReference>
<dbReference type="RefSeq" id="WP_200239548.1">
    <property type="nucleotide sequence ID" value="NZ_NRRY01000004.1"/>
</dbReference>
<dbReference type="Pfam" id="PF18480">
    <property type="entry name" value="DUF5615"/>
    <property type="match status" value="1"/>
</dbReference>
<evidence type="ECO:0000313" key="3">
    <source>
        <dbReference type="Proteomes" id="UP001138768"/>
    </source>
</evidence>
<protein>
    <recommendedName>
        <fullName evidence="1">DUF5615 domain-containing protein</fullName>
    </recommendedName>
</protein>
<comment type="caution">
    <text evidence="2">The sequence shown here is derived from an EMBL/GenBank/DDBJ whole genome shotgun (WGS) entry which is preliminary data.</text>
</comment>
<dbReference type="EMBL" id="NRRY01000004">
    <property type="protein sequence ID" value="MBK1617596.1"/>
    <property type="molecule type" value="Genomic_DNA"/>
</dbReference>
<dbReference type="Proteomes" id="UP001138768">
    <property type="component" value="Unassembled WGS sequence"/>
</dbReference>
<keyword evidence="3" id="KW-1185">Reference proteome</keyword>
<gene>
    <name evidence="2" type="ORF">CKO42_03835</name>
</gene>
<feature type="domain" description="DUF5615" evidence="1">
    <location>
        <begin position="1"/>
        <end position="108"/>
    </location>
</feature>
<evidence type="ECO:0000313" key="2">
    <source>
        <dbReference type="EMBL" id="MBK1617596.1"/>
    </source>
</evidence>
<proteinExistence type="predicted"/>
<reference evidence="2 3" key="1">
    <citation type="journal article" date="2020" name="Microorganisms">
        <title>Osmotic Adaptation and Compatible Solute Biosynthesis of Phototrophic Bacteria as Revealed from Genome Analyses.</title>
        <authorList>
            <person name="Imhoff J.F."/>
            <person name="Rahn T."/>
            <person name="Kunzel S."/>
            <person name="Keller A."/>
            <person name="Neulinger S.C."/>
        </authorList>
    </citation>
    <scope>NUCLEOTIDE SEQUENCE [LARGE SCALE GENOMIC DNA]</scope>
    <source>
        <strain evidence="2 3">DSM 25653</strain>
    </source>
</reference>
<sequence length="118" mass="12959">MKIKLDENIPTAVASHLAAFGHDVDSVMDEGLDGCPDPDVWDGAQRAGRFLITQDLDFSDIRQFVPGTHAGLLLVRLKSPGRRAVAERIRTLFAVQPVHGWEGCFVVATEVKVRVHCP</sequence>
<name>A0A9X1B3F8_9GAMM</name>
<accession>A0A9X1B3F8</accession>
<organism evidence="2 3">
    <name type="scientific">Lamprobacter modestohalophilus</name>
    <dbReference type="NCBI Taxonomy" id="1064514"/>
    <lineage>
        <taxon>Bacteria</taxon>
        <taxon>Pseudomonadati</taxon>
        <taxon>Pseudomonadota</taxon>
        <taxon>Gammaproteobacteria</taxon>
        <taxon>Chromatiales</taxon>
        <taxon>Chromatiaceae</taxon>
        <taxon>Lamprobacter</taxon>
    </lineage>
</organism>